<keyword evidence="2" id="KW-0391">Immunity</keyword>
<keyword evidence="1" id="KW-0732">Signal</keyword>
<dbReference type="InterPro" id="IPR050413">
    <property type="entry name" value="TCR_beta_variable"/>
</dbReference>
<proteinExistence type="predicted"/>
<dbReference type="PANTHER" id="PTHR23268:SF102">
    <property type="entry name" value="IMMUNOGLOBULIN V-SET DOMAIN-CONTAINING PROTEIN"/>
    <property type="match status" value="1"/>
</dbReference>
<evidence type="ECO:0000256" key="2">
    <source>
        <dbReference type="ARBA" id="ARBA00022859"/>
    </source>
</evidence>
<reference evidence="5" key="1">
    <citation type="submission" date="2025-08" db="UniProtKB">
        <authorList>
            <consortium name="Ensembl"/>
        </authorList>
    </citation>
    <scope>IDENTIFICATION</scope>
</reference>
<dbReference type="GO" id="GO:0007166">
    <property type="term" value="P:cell surface receptor signaling pathway"/>
    <property type="evidence" value="ECO:0007669"/>
    <property type="project" value="TreeGrafter"/>
</dbReference>
<feature type="domain" description="Ig-like" evidence="4">
    <location>
        <begin position="158"/>
        <end position="245"/>
    </location>
</feature>
<sequence length="306" mass="34653">SCNSLLSCLVLTDCVTFHQSSLLFANQTSMVTIKCSHDDRNLNLMYWYQQKTGSTAMKLISYGYATSDPTYEEGFNQRFKMNRQKTEEGDLTISEVFPSDSAVYFCAASLPATLCSNTEAYFGAGTKLTVLGKKKTIFSLYFVKKKKCNISFCTEKRVTLVCLAEDFYPDHIDLAWYIDDKEESTGVAKDDSAKLNTDSNTYSISSRLSIPFKKWNQGNTYKCKVTFHYPKEKSNDGKWTTESSTRWESLTGRTTMLAYVLFIAKSVLYGLFVIVIVRRQVKVIGSDFLVCLFKSGSWSIIVETCL</sequence>
<dbReference type="SMART" id="SM00406">
    <property type="entry name" value="IGv"/>
    <property type="match status" value="1"/>
</dbReference>
<dbReference type="GO" id="GO:0005886">
    <property type="term" value="C:plasma membrane"/>
    <property type="evidence" value="ECO:0007669"/>
    <property type="project" value="TreeGrafter"/>
</dbReference>
<dbReference type="Pfam" id="PF07686">
    <property type="entry name" value="V-set"/>
    <property type="match status" value="1"/>
</dbReference>
<name>A0A8B9RJ76_ASTMX</name>
<dbReference type="Gene3D" id="2.60.40.10">
    <property type="entry name" value="Immunoglobulins"/>
    <property type="match status" value="2"/>
</dbReference>
<dbReference type="GO" id="GO:0002376">
    <property type="term" value="P:immune system process"/>
    <property type="evidence" value="ECO:0007669"/>
    <property type="project" value="UniProtKB-KW"/>
</dbReference>
<dbReference type="SUPFAM" id="SSF48726">
    <property type="entry name" value="Immunoglobulin"/>
    <property type="match status" value="2"/>
</dbReference>
<feature type="transmembrane region" description="Helical" evidence="3">
    <location>
        <begin position="256"/>
        <end position="277"/>
    </location>
</feature>
<evidence type="ECO:0000256" key="3">
    <source>
        <dbReference type="SAM" id="Phobius"/>
    </source>
</evidence>
<dbReference type="InterPro" id="IPR013106">
    <property type="entry name" value="Ig_V-set"/>
</dbReference>
<dbReference type="Ensembl" id="ENSAMXT00005050642.1">
    <property type="protein sequence ID" value="ENSAMXP00005046621.1"/>
    <property type="gene ID" value="ENSAMXG00005021383.1"/>
</dbReference>
<keyword evidence="3" id="KW-0472">Membrane</keyword>
<dbReference type="SMART" id="SM00407">
    <property type="entry name" value="IGc1"/>
    <property type="match status" value="1"/>
</dbReference>
<dbReference type="AlphaFoldDB" id="A0A8B9RJ76"/>
<dbReference type="InterPro" id="IPR036179">
    <property type="entry name" value="Ig-like_dom_sf"/>
</dbReference>
<evidence type="ECO:0000313" key="5">
    <source>
        <dbReference type="Ensembl" id="ENSAMXP00005046621.1"/>
    </source>
</evidence>
<dbReference type="SMART" id="SM00409">
    <property type="entry name" value="IG"/>
    <property type="match status" value="1"/>
</dbReference>
<dbReference type="InterPro" id="IPR003599">
    <property type="entry name" value="Ig_sub"/>
</dbReference>
<accession>A0A8B9RJ76</accession>
<protein>
    <recommendedName>
        <fullName evidence="4">Ig-like domain-containing protein</fullName>
    </recommendedName>
</protein>
<evidence type="ECO:0000259" key="4">
    <source>
        <dbReference type="PROSITE" id="PS50835"/>
    </source>
</evidence>
<dbReference type="Pfam" id="PF07654">
    <property type="entry name" value="C1-set"/>
    <property type="match status" value="1"/>
</dbReference>
<dbReference type="PANTHER" id="PTHR23268">
    <property type="entry name" value="T-CELL RECEPTOR BETA CHAIN"/>
    <property type="match status" value="1"/>
</dbReference>
<evidence type="ECO:0000256" key="1">
    <source>
        <dbReference type="ARBA" id="ARBA00022729"/>
    </source>
</evidence>
<keyword evidence="3" id="KW-0812">Transmembrane</keyword>
<dbReference type="Proteomes" id="UP000694621">
    <property type="component" value="Unplaced"/>
</dbReference>
<dbReference type="InterPro" id="IPR003597">
    <property type="entry name" value="Ig_C1-set"/>
</dbReference>
<evidence type="ECO:0000313" key="6">
    <source>
        <dbReference type="Proteomes" id="UP000694621"/>
    </source>
</evidence>
<dbReference type="InterPro" id="IPR013783">
    <property type="entry name" value="Ig-like_fold"/>
</dbReference>
<keyword evidence="3" id="KW-1133">Transmembrane helix</keyword>
<organism evidence="5 6">
    <name type="scientific">Astyanax mexicanus</name>
    <name type="common">Blind cave fish</name>
    <name type="synonym">Astyanax fasciatus mexicanus</name>
    <dbReference type="NCBI Taxonomy" id="7994"/>
    <lineage>
        <taxon>Eukaryota</taxon>
        <taxon>Metazoa</taxon>
        <taxon>Chordata</taxon>
        <taxon>Craniata</taxon>
        <taxon>Vertebrata</taxon>
        <taxon>Euteleostomi</taxon>
        <taxon>Actinopterygii</taxon>
        <taxon>Neopterygii</taxon>
        <taxon>Teleostei</taxon>
        <taxon>Ostariophysi</taxon>
        <taxon>Characiformes</taxon>
        <taxon>Characoidei</taxon>
        <taxon>Acestrorhamphidae</taxon>
        <taxon>Acestrorhamphinae</taxon>
        <taxon>Astyanax</taxon>
    </lineage>
</organism>
<dbReference type="PROSITE" id="PS50835">
    <property type="entry name" value="IG_LIKE"/>
    <property type="match status" value="1"/>
</dbReference>
<dbReference type="InterPro" id="IPR007110">
    <property type="entry name" value="Ig-like_dom"/>
</dbReference>